<dbReference type="OrthoDB" id="6188902at2"/>
<dbReference type="PATRIC" id="fig|28229.3.peg.1466"/>
<dbReference type="AlphaFoldDB" id="A0A099KWW2"/>
<comment type="caution">
    <text evidence="1">The sequence shown here is derived from an EMBL/GenBank/DDBJ whole genome shotgun (WGS) entry which is preliminary data.</text>
</comment>
<reference evidence="1 2" key="1">
    <citation type="submission" date="2014-08" db="EMBL/GenBank/DDBJ databases">
        <title>Genomic and Phenotypic Diversity of Colwellia psychrerythraea strains from Disparate Marine Basins.</title>
        <authorList>
            <person name="Techtmann S.M."/>
            <person name="Stelling S.C."/>
            <person name="Utturkar S.M."/>
            <person name="Alshibli N."/>
            <person name="Harris A."/>
            <person name="Brown S.D."/>
            <person name="Hazen T.C."/>
        </authorList>
    </citation>
    <scope>NUCLEOTIDE SEQUENCE [LARGE SCALE GENOMIC DNA]</scope>
    <source>
        <strain evidence="1 2">GAB14E</strain>
    </source>
</reference>
<dbReference type="RefSeq" id="WP_033081557.1">
    <property type="nucleotide sequence ID" value="NZ_JQEC01000015.1"/>
</dbReference>
<name>A0A099KWW2_COLPS</name>
<gene>
    <name evidence="1" type="ORF">GAB14E_1858</name>
</gene>
<proteinExistence type="predicted"/>
<accession>A0A099KWW2</accession>
<dbReference type="EMBL" id="JQEC01000015">
    <property type="protein sequence ID" value="KGJ95076.1"/>
    <property type="molecule type" value="Genomic_DNA"/>
</dbReference>
<evidence type="ECO:0000313" key="2">
    <source>
        <dbReference type="Proteomes" id="UP000029868"/>
    </source>
</evidence>
<sequence>MDFLSGINSSNLISLKDIGAEYQNIIKKIVDQIPVNVRTVAGLSKWLTISHSNSQRILYILTCASPLEVILHMPSIQGIQYFLLAIKSKSLTNDHSDDLNVLNQKFGNLLLELNTSHNQIKKNIRQYLEFSNEPIGKAQLALKQSLLSSNSRIADASIESVIGINCSVVNKKNPEFLSEVVIANRNGMKFGPRSSYFMQPFVGNEKNYLLETPELLTDLHDNDFENRSTGQFLYQKYTSSKVSSCFAGLSDSGNKLVYDFKNIDSDNLIDICLGHFDRESERNPLQTNSGQINSGPTIHGIECRMPTKRLTLISLMDRELALNSIAIAGNYMTNFSAQEQSKNPEEVWSDRFSNEIVINMFDPSQAAAIESEINYPVQELINSAAKLNGRTPDELIGYYITVEYPLWFTTYRMYFEYSNSLTTTDL</sequence>
<organism evidence="1 2">
    <name type="scientific">Colwellia psychrerythraea</name>
    <name type="common">Vibrio psychroerythus</name>
    <dbReference type="NCBI Taxonomy" id="28229"/>
    <lineage>
        <taxon>Bacteria</taxon>
        <taxon>Pseudomonadati</taxon>
        <taxon>Pseudomonadota</taxon>
        <taxon>Gammaproteobacteria</taxon>
        <taxon>Alteromonadales</taxon>
        <taxon>Colwelliaceae</taxon>
        <taxon>Colwellia</taxon>
    </lineage>
</organism>
<protein>
    <submittedName>
        <fullName evidence="1">Uncharacterized protein</fullName>
    </submittedName>
</protein>
<evidence type="ECO:0000313" key="1">
    <source>
        <dbReference type="EMBL" id="KGJ95076.1"/>
    </source>
</evidence>
<dbReference type="Proteomes" id="UP000029868">
    <property type="component" value="Unassembled WGS sequence"/>
</dbReference>